<dbReference type="Gene3D" id="3.30.160.40">
    <property type="entry name" value="Porphobilinogen deaminase, C-terminal domain"/>
    <property type="match status" value="1"/>
</dbReference>
<evidence type="ECO:0000256" key="6">
    <source>
        <dbReference type="ARBA" id="ARBA00023244"/>
    </source>
</evidence>
<dbReference type="PATRIC" id="fig|1675527.3.peg.910"/>
<comment type="cofactor">
    <cofactor evidence="8">
        <name>dipyrromethane</name>
        <dbReference type="ChEBI" id="CHEBI:60342"/>
    </cofactor>
    <text evidence="8">Binds 1 dipyrromethane group covalently.</text>
</comment>
<organism evidence="11 12">
    <name type="scientific">Candidatus Rhodobacter oscarellae</name>
    <dbReference type="NCBI Taxonomy" id="1675527"/>
    <lineage>
        <taxon>Bacteria</taxon>
        <taxon>Pseudomonadati</taxon>
        <taxon>Pseudomonadota</taxon>
        <taxon>Alphaproteobacteria</taxon>
        <taxon>Rhodobacterales</taxon>
        <taxon>Rhodobacter group</taxon>
        <taxon>Rhodobacter</taxon>
    </lineage>
</organism>
<accession>A0A0J9H534</accession>
<evidence type="ECO:0000256" key="3">
    <source>
        <dbReference type="ARBA" id="ARBA00005638"/>
    </source>
</evidence>
<evidence type="ECO:0000313" key="12">
    <source>
        <dbReference type="Proteomes" id="UP000037178"/>
    </source>
</evidence>
<dbReference type="STRING" id="1675527.AIOL_000852"/>
<dbReference type="PANTHER" id="PTHR11557">
    <property type="entry name" value="PORPHOBILINOGEN DEAMINASE"/>
    <property type="match status" value="1"/>
</dbReference>
<dbReference type="FunFam" id="3.40.190.10:FF:000005">
    <property type="entry name" value="Porphobilinogen deaminase"/>
    <property type="match status" value="1"/>
</dbReference>
<dbReference type="SUPFAM" id="SSF53850">
    <property type="entry name" value="Periplasmic binding protein-like II"/>
    <property type="match status" value="1"/>
</dbReference>
<dbReference type="Proteomes" id="UP000037178">
    <property type="component" value="Unassembled WGS sequence"/>
</dbReference>
<gene>
    <name evidence="8" type="primary">hemC</name>
    <name evidence="11" type="ORF">AIOL_000852</name>
</gene>
<dbReference type="InterPro" id="IPR022419">
    <property type="entry name" value="Porphobilin_deaminase_cofac_BS"/>
</dbReference>
<comment type="caution">
    <text evidence="11">The sequence shown here is derived from an EMBL/GenBank/DDBJ whole genome shotgun (WGS) entry which is preliminary data.</text>
</comment>
<evidence type="ECO:0000256" key="1">
    <source>
        <dbReference type="ARBA" id="ARBA00002869"/>
    </source>
</evidence>
<dbReference type="PROSITE" id="PS00533">
    <property type="entry name" value="PORPHOBILINOGEN_DEAM"/>
    <property type="match status" value="1"/>
</dbReference>
<dbReference type="FunFam" id="3.40.190.10:FF:000004">
    <property type="entry name" value="Porphobilinogen deaminase"/>
    <property type="match status" value="1"/>
</dbReference>
<dbReference type="Pfam" id="PF03900">
    <property type="entry name" value="Porphobil_deamC"/>
    <property type="match status" value="1"/>
</dbReference>
<dbReference type="PRINTS" id="PR00151">
    <property type="entry name" value="PORPHBDMNASE"/>
</dbReference>
<evidence type="ECO:0000256" key="2">
    <source>
        <dbReference type="ARBA" id="ARBA00004735"/>
    </source>
</evidence>
<comment type="catalytic activity">
    <reaction evidence="7 8">
        <text>4 porphobilinogen + H2O = hydroxymethylbilane + 4 NH4(+)</text>
        <dbReference type="Rhea" id="RHEA:13185"/>
        <dbReference type="ChEBI" id="CHEBI:15377"/>
        <dbReference type="ChEBI" id="CHEBI:28938"/>
        <dbReference type="ChEBI" id="CHEBI:57845"/>
        <dbReference type="ChEBI" id="CHEBI:58126"/>
        <dbReference type="EC" id="2.5.1.61"/>
    </reaction>
</comment>
<dbReference type="InterPro" id="IPR022418">
    <property type="entry name" value="Porphobilinogen_deaminase_C"/>
</dbReference>
<dbReference type="InterPro" id="IPR036803">
    <property type="entry name" value="Porphobilinogen_deaminase_C_sf"/>
</dbReference>
<name>A0A0J9H534_9RHOB</name>
<comment type="pathway">
    <text evidence="2">Porphyrin-containing compound metabolism; protoporphyrin-IX biosynthesis; coproporphyrinogen-III from 5-aminolevulinate: step 2/4.</text>
</comment>
<comment type="miscellaneous">
    <text evidence="8">The porphobilinogen subunits are added to the dipyrromethane group.</text>
</comment>
<dbReference type="PIRSF" id="PIRSF001438">
    <property type="entry name" value="4pyrrol_synth_OHMeBilane_synth"/>
    <property type="match status" value="1"/>
</dbReference>
<dbReference type="SUPFAM" id="SSF54782">
    <property type="entry name" value="Porphobilinogen deaminase (hydroxymethylbilane synthase), C-terminal domain"/>
    <property type="match status" value="1"/>
</dbReference>
<dbReference type="InterPro" id="IPR022417">
    <property type="entry name" value="Porphobilin_deaminase_N"/>
</dbReference>
<comment type="subunit">
    <text evidence="4 8">Monomer.</text>
</comment>
<evidence type="ECO:0000259" key="10">
    <source>
        <dbReference type="Pfam" id="PF03900"/>
    </source>
</evidence>
<dbReference type="GO" id="GO:0004418">
    <property type="term" value="F:hydroxymethylbilane synthase activity"/>
    <property type="evidence" value="ECO:0007669"/>
    <property type="project" value="UniProtKB-UniRule"/>
</dbReference>
<dbReference type="InterPro" id="IPR000860">
    <property type="entry name" value="HemC"/>
</dbReference>
<dbReference type="NCBIfam" id="TIGR00212">
    <property type="entry name" value="hemC"/>
    <property type="match status" value="1"/>
</dbReference>
<feature type="domain" description="Porphobilinogen deaminase C-terminal" evidence="10">
    <location>
        <begin position="264"/>
        <end position="331"/>
    </location>
</feature>
<dbReference type="UniPathway" id="UPA00251">
    <property type="reaction ID" value="UER00319"/>
</dbReference>
<dbReference type="AlphaFoldDB" id="A0A0J9H534"/>
<dbReference type="HAMAP" id="MF_00260">
    <property type="entry name" value="Porphobil_deam"/>
    <property type="match status" value="1"/>
</dbReference>
<proteinExistence type="inferred from homology"/>
<reference evidence="11 12" key="1">
    <citation type="submission" date="2015-06" db="EMBL/GenBank/DDBJ databases">
        <title>Draft genome sequence of an Alphaproteobacteria species associated to the Mediterranean sponge Oscarella lobularis.</title>
        <authorList>
            <person name="Jourda C."/>
            <person name="Santini S."/>
            <person name="Claverie J.-M."/>
        </authorList>
    </citation>
    <scope>NUCLEOTIDE SEQUENCE [LARGE SCALE GENOMIC DNA]</scope>
    <source>
        <strain evidence="11">IGS</strain>
    </source>
</reference>
<protein>
    <recommendedName>
        <fullName evidence="8">Porphobilinogen deaminase</fullName>
        <shortName evidence="8">PBG</shortName>
        <ecNumber evidence="8">2.5.1.61</ecNumber>
    </recommendedName>
    <alternativeName>
        <fullName evidence="8">Hydroxymethylbilane synthase</fullName>
        <shortName evidence="8">HMBS</shortName>
    </alternativeName>
    <alternativeName>
        <fullName evidence="8">Pre-uroporphyrinogen synthase</fullName>
    </alternativeName>
</protein>
<dbReference type="GO" id="GO:0005737">
    <property type="term" value="C:cytoplasm"/>
    <property type="evidence" value="ECO:0007669"/>
    <property type="project" value="UniProtKB-UniRule"/>
</dbReference>
<evidence type="ECO:0000256" key="8">
    <source>
        <dbReference type="HAMAP-Rule" id="MF_00260"/>
    </source>
</evidence>
<comment type="function">
    <text evidence="1 8">Tetrapolymerization of the monopyrrole PBG into the hydroxymethylbilane pre-uroporphyrinogen in several discrete steps.</text>
</comment>
<dbReference type="GO" id="GO:0006782">
    <property type="term" value="P:protoporphyrinogen IX biosynthetic process"/>
    <property type="evidence" value="ECO:0007669"/>
    <property type="project" value="UniProtKB-UniRule"/>
</dbReference>
<dbReference type="PANTHER" id="PTHR11557:SF0">
    <property type="entry name" value="PORPHOBILINOGEN DEAMINASE"/>
    <property type="match status" value="1"/>
</dbReference>
<evidence type="ECO:0000256" key="5">
    <source>
        <dbReference type="ARBA" id="ARBA00022679"/>
    </source>
</evidence>
<keyword evidence="5 8" id="KW-0808">Transferase</keyword>
<keyword evidence="12" id="KW-1185">Reference proteome</keyword>
<keyword evidence="6 8" id="KW-0627">Porphyrin biosynthesis</keyword>
<evidence type="ECO:0000259" key="9">
    <source>
        <dbReference type="Pfam" id="PF01379"/>
    </source>
</evidence>
<evidence type="ECO:0000256" key="7">
    <source>
        <dbReference type="ARBA" id="ARBA00048169"/>
    </source>
</evidence>
<dbReference type="Gene3D" id="3.40.190.10">
    <property type="entry name" value="Periplasmic binding protein-like II"/>
    <property type="match status" value="2"/>
</dbReference>
<evidence type="ECO:0000256" key="4">
    <source>
        <dbReference type="ARBA" id="ARBA00011245"/>
    </source>
</evidence>
<sequence length="339" mass="36109">MRYRAAMRQPLADRLRFARLARHTGENGKESGAMADWFEQNAVLRIGTRGSPLALAQAHEVRDRLMAAHDLPAERFAVTVLKTTGDAVQDRPLSEIGGKGLFTKELDLALEAGEIDIAVHSMKDVPTVLVEGMAITAVLPREDVRDVLVSDHAASIEALPQGAVFGTSSLRRRAQLLHRRPDLQMVEFRGNVQTRLKKLADGVAVATILARAGLNRLGQTELGQTIPETTLLPAVAQGAVGIQQRHDDALAEALAPIHDAPTATRITTERAFLRALDGSCRTPIAALATLADGEIAFRGEVLRPDGSQVLCAARSGTDAAAMGTDAAQELLAGGAGGFY</sequence>
<evidence type="ECO:0000313" key="11">
    <source>
        <dbReference type="EMBL" id="KMW60688.1"/>
    </source>
</evidence>
<dbReference type="Pfam" id="PF01379">
    <property type="entry name" value="Porphobil_deam"/>
    <property type="match status" value="1"/>
</dbReference>
<feature type="domain" description="Porphobilinogen deaminase N-terminal" evidence="9">
    <location>
        <begin position="44"/>
        <end position="250"/>
    </location>
</feature>
<comment type="similarity">
    <text evidence="3 8">Belongs to the HMBS family.</text>
</comment>
<dbReference type="EMBL" id="LFTY01000001">
    <property type="protein sequence ID" value="KMW60688.1"/>
    <property type="molecule type" value="Genomic_DNA"/>
</dbReference>
<feature type="modified residue" description="S-(dipyrrolylmethanemethyl)cysteine" evidence="8">
    <location>
        <position position="280"/>
    </location>
</feature>
<dbReference type="EC" id="2.5.1.61" evidence="8"/>